<dbReference type="Pfam" id="PF00226">
    <property type="entry name" value="DnaJ"/>
    <property type="match status" value="1"/>
</dbReference>
<comment type="similarity">
    <text evidence="9">Belongs to the DnaJ family.</text>
</comment>
<dbReference type="RefSeq" id="WP_140046736.1">
    <property type="nucleotide sequence ID" value="NZ_BAAAEV010000001.1"/>
</dbReference>
<dbReference type="InterPro" id="IPR008971">
    <property type="entry name" value="HSP40/DnaJ_pept-bd"/>
</dbReference>
<feature type="repeat" description="CXXCXGXG motif" evidence="9">
    <location>
        <begin position="198"/>
        <end position="205"/>
    </location>
</feature>
<gene>
    <name evidence="9" type="primary">dnaJ</name>
    <name evidence="13" type="ORF">FHT01_001911</name>
</gene>
<comment type="caution">
    <text evidence="13">The sequence shown here is derived from an EMBL/GenBank/DDBJ whole genome shotgun (WGS) entry which is preliminary data.</text>
</comment>
<dbReference type="InterPro" id="IPR002939">
    <property type="entry name" value="DnaJ_C"/>
</dbReference>
<evidence type="ECO:0000256" key="4">
    <source>
        <dbReference type="ARBA" id="ARBA00022737"/>
    </source>
</evidence>
<dbReference type="CDD" id="cd10719">
    <property type="entry name" value="DnaJ_zf"/>
    <property type="match status" value="1"/>
</dbReference>
<dbReference type="Proteomes" id="UP000788153">
    <property type="component" value="Unassembled WGS sequence"/>
</dbReference>
<dbReference type="InterPro" id="IPR036869">
    <property type="entry name" value="J_dom_sf"/>
</dbReference>
<name>A0ABX0U1I7_9SPHN</name>
<dbReference type="Pfam" id="PF00684">
    <property type="entry name" value="DnaJ_CXXCXGXG"/>
    <property type="match status" value="1"/>
</dbReference>
<dbReference type="InterPro" id="IPR001623">
    <property type="entry name" value="DnaJ_domain"/>
</dbReference>
<dbReference type="CDD" id="cd10747">
    <property type="entry name" value="DnaJ_C"/>
    <property type="match status" value="1"/>
</dbReference>
<comment type="subcellular location">
    <subcellularLocation>
        <location evidence="9">Cytoplasm</location>
    </subcellularLocation>
</comment>
<dbReference type="EMBL" id="JAASQP010000001">
    <property type="protein sequence ID" value="NIJ24369.1"/>
    <property type="molecule type" value="Genomic_DNA"/>
</dbReference>
<feature type="domain" description="J" evidence="11">
    <location>
        <begin position="6"/>
        <end position="71"/>
    </location>
</feature>
<feature type="binding site" evidence="9">
    <location>
        <position position="165"/>
    </location>
    <ligand>
        <name>Zn(2+)</name>
        <dbReference type="ChEBI" id="CHEBI:29105"/>
        <label>2</label>
    </ligand>
</feature>
<dbReference type="NCBIfam" id="NF008035">
    <property type="entry name" value="PRK10767.1"/>
    <property type="match status" value="1"/>
</dbReference>
<dbReference type="Pfam" id="PF01556">
    <property type="entry name" value="DnaJ_C"/>
    <property type="match status" value="1"/>
</dbReference>
<evidence type="ECO:0000256" key="2">
    <source>
        <dbReference type="ARBA" id="ARBA00022705"/>
    </source>
</evidence>
<protein>
    <recommendedName>
        <fullName evidence="9">Chaperone protein DnaJ</fullName>
    </recommendedName>
</protein>
<feature type="binding site" evidence="9">
    <location>
        <position position="148"/>
    </location>
    <ligand>
        <name>Zn(2+)</name>
        <dbReference type="ChEBI" id="CHEBI:29105"/>
        <label>1</label>
    </ligand>
</feature>
<evidence type="ECO:0000256" key="5">
    <source>
        <dbReference type="ARBA" id="ARBA00022771"/>
    </source>
</evidence>
<comment type="function">
    <text evidence="9">Participates actively in the response to hyperosmotic and heat shock by preventing the aggregation of stress-denatured proteins and by disaggregating proteins, also in an autonomous, DnaK-independent fashion. Unfolded proteins bind initially to DnaJ; upon interaction with the DnaJ-bound protein, DnaK hydrolyzes its bound ATP, resulting in the formation of a stable complex. GrpE releases ADP from DnaK; ATP binding to DnaK triggers the release of the substrate protein, thus completing the reaction cycle. Several rounds of ATP-dependent interactions between DnaJ, DnaK and GrpE are required for fully efficient folding. Also involved, together with DnaK and GrpE, in the DNA replication of plasmids through activation of initiation proteins.</text>
</comment>
<evidence type="ECO:0000256" key="8">
    <source>
        <dbReference type="ARBA" id="ARBA00023186"/>
    </source>
</evidence>
<evidence type="ECO:0000256" key="7">
    <source>
        <dbReference type="ARBA" id="ARBA00023016"/>
    </source>
</evidence>
<dbReference type="InterPro" id="IPR012724">
    <property type="entry name" value="DnaJ"/>
</dbReference>
<dbReference type="PANTHER" id="PTHR43096">
    <property type="entry name" value="DNAJ HOMOLOG 1, MITOCHONDRIAL-RELATED"/>
    <property type="match status" value="1"/>
</dbReference>
<evidence type="ECO:0000313" key="14">
    <source>
        <dbReference type="Proteomes" id="UP000788153"/>
    </source>
</evidence>
<dbReference type="SUPFAM" id="SSF46565">
    <property type="entry name" value="Chaperone J-domain"/>
    <property type="match status" value="1"/>
</dbReference>
<accession>A0ABX0U1I7</accession>
<comment type="subunit">
    <text evidence="9">Homodimer.</text>
</comment>
<feature type="binding site" evidence="9">
    <location>
        <position position="198"/>
    </location>
    <ligand>
        <name>Zn(2+)</name>
        <dbReference type="ChEBI" id="CHEBI:29105"/>
        <label>1</label>
    </ligand>
</feature>
<dbReference type="Gene3D" id="1.10.287.110">
    <property type="entry name" value="DnaJ domain"/>
    <property type="match status" value="1"/>
</dbReference>
<dbReference type="PROSITE" id="PS00636">
    <property type="entry name" value="DNAJ_1"/>
    <property type="match status" value="1"/>
</dbReference>
<feature type="binding site" evidence="9">
    <location>
        <position position="187"/>
    </location>
    <ligand>
        <name>Zn(2+)</name>
        <dbReference type="ChEBI" id="CHEBI:29105"/>
        <label>2</label>
    </ligand>
</feature>
<dbReference type="CDD" id="cd06257">
    <property type="entry name" value="DnaJ"/>
    <property type="match status" value="1"/>
</dbReference>
<dbReference type="InterPro" id="IPR001305">
    <property type="entry name" value="HSP_DnaJ_Cys-rich_dom"/>
</dbReference>
<proteinExistence type="inferred from homology"/>
<keyword evidence="6 9" id="KW-0862">Zinc</keyword>
<dbReference type="PANTHER" id="PTHR43096:SF48">
    <property type="entry name" value="CHAPERONE PROTEIN DNAJ"/>
    <property type="match status" value="1"/>
</dbReference>
<dbReference type="InterPro" id="IPR018253">
    <property type="entry name" value="DnaJ_domain_CS"/>
</dbReference>
<evidence type="ECO:0000256" key="6">
    <source>
        <dbReference type="ARBA" id="ARBA00022833"/>
    </source>
</evidence>
<keyword evidence="4 9" id="KW-0677">Repeat</keyword>
<dbReference type="InterPro" id="IPR036410">
    <property type="entry name" value="HSP_DnaJ_Cys-rich_dom_sf"/>
</dbReference>
<keyword evidence="3 9" id="KW-0479">Metal-binding</keyword>
<feature type="binding site" evidence="9">
    <location>
        <position position="184"/>
    </location>
    <ligand>
        <name>Zn(2+)</name>
        <dbReference type="ChEBI" id="CHEBI:29105"/>
        <label>2</label>
    </ligand>
</feature>
<dbReference type="Gene3D" id="2.60.260.20">
    <property type="entry name" value="Urease metallochaperone UreE, N-terminal domain"/>
    <property type="match status" value="2"/>
</dbReference>
<organism evidence="13 14">
    <name type="scientific">Sphingomonas japonica</name>
    <dbReference type="NCBI Taxonomy" id="511662"/>
    <lineage>
        <taxon>Bacteria</taxon>
        <taxon>Pseudomonadati</taxon>
        <taxon>Pseudomonadota</taxon>
        <taxon>Alphaproteobacteria</taxon>
        <taxon>Sphingomonadales</taxon>
        <taxon>Sphingomonadaceae</taxon>
        <taxon>Sphingomonas</taxon>
    </lineage>
</organism>
<keyword evidence="8 9" id="KW-0143">Chaperone</keyword>
<evidence type="ECO:0000256" key="9">
    <source>
        <dbReference type="HAMAP-Rule" id="MF_01152"/>
    </source>
</evidence>
<feature type="repeat" description="CXXCXGXG motif" evidence="9">
    <location>
        <begin position="145"/>
        <end position="152"/>
    </location>
</feature>
<evidence type="ECO:0000259" key="12">
    <source>
        <dbReference type="PROSITE" id="PS51188"/>
    </source>
</evidence>
<evidence type="ECO:0000256" key="3">
    <source>
        <dbReference type="ARBA" id="ARBA00022723"/>
    </source>
</evidence>
<keyword evidence="1 9" id="KW-0963">Cytoplasm</keyword>
<comment type="cofactor">
    <cofactor evidence="9">
        <name>Zn(2+)</name>
        <dbReference type="ChEBI" id="CHEBI:29105"/>
    </cofactor>
    <text evidence="9">Binds 2 Zn(2+) ions per monomer.</text>
</comment>
<dbReference type="Gene3D" id="2.10.230.10">
    <property type="entry name" value="Heat shock protein DnaJ, cysteine-rich domain"/>
    <property type="match status" value="1"/>
</dbReference>
<dbReference type="SMART" id="SM00271">
    <property type="entry name" value="DnaJ"/>
    <property type="match status" value="1"/>
</dbReference>
<keyword evidence="14" id="KW-1185">Reference proteome</keyword>
<evidence type="ECO:0000259" key="11">
    <source>
        <dbReference type="PROSITE" id="PS50076"/>
    </source>
</evidence>
<feature type="binding site" evidence="9">
    <location>
        <position position="201"/>
    </location>
    <ligand>
        <name>Zn(2+)</name>
        <dbReference type="ChEBI" id="CHEBI:29105"/>
        <label>1</label>
    </ligand>
</feature>
<dbReference type="NCBIfam" id="TIGR02349">
    <property type="entry name" value="DnaJ_bact"/>
    <property type="match status" value="1"/>
</dbReference>
<feature type="zinc finger region" description="CR-type" evidence="10">
    <location>
        <begin position="132"/>
        <end position="210"/>
    </location>
</feature>
<feature type="binding site" evidence="9">
    <location>
        <position position="162"/>
    </location>
    <ligand>
        <name>Zn(2+)</name>
        <dbReference type="ChEBI" id="CHEBI:29105"/>
        <label>2</label>
    </ligand>
</feature>
<feature type="repeat" description="CXXCXGXG motif" evidence="9">
    <location>
        <begin position="162"/>
        <end position="169"/>
    </location>
</feature>
<dbReference type="PROSITE" id="PS50076">
    <property type="entry name" value="DNAJ_2"/>
    <property type="match status" value="1"/>
</dbReference>
<keyword evidence="2 9" id="KW-0235">DNA replication</keyword>
<keyword evidence="7 9" id="KW-0346">Stress response</keyword>
<feature type="repeat" description="CXXCXGXG motif" evidence="9">
    <location>
        <begin position="184"/>
        <end position="191"/>
    </location>
</feature>
<comment type="domain">
    <text evidence="9">The J domain is necessary and sufficient to stimulate DnaK ATPase activity. Zinc center 1 plays an important role in the autonomous, DnaK-independent chaperone activity of DnaJ. Zinc center 2 is essential for interaction with DnaK and for DnaJ activity.</text>
</comment>
<sequence>MTTEVDFYELLECDRTADAATIKSAYRKLAIKYHPDKNAGCQNSEAKFKAISEAYDCLKDPQKRAAYDRYGHAAFRQGAGSGGGQDFSGFSDIFESVFGEFMGGARGGGRQQRRGADLRYDMEIGLDEAFSGKATQITIDVSAPCDTCDGSGARAGTVAKPCATCAGHGKVRAQQGFFVVERTCPSCHGAGQVIADPCPSCRGEGRVDKTKTLSVNVPPGVDEGTRIRLTGEGEAGARGAPPGDLYIFLHVRRHPIFEREGTTLFARAPISFTTAALGGSIDIPGLDGEVHSIRIAPGTQGGRELRQRGGGMPVLQGRGRGDMVIRIEVETPTRLSARQRELLQEFRETETGDECPETSGFFAKMKSALGG</sequence>
<evidence type="ECO:0000313" key="13">
    <source>
        <dbReference type="EMBL" id="NIJ24369.1"/>
    </source>
</evidence>
<evidence type="ECO:0000256" key="1">
    <source>
        <dbReference type="ARBA" id="ARBA00022490"/>
    </source>
</evidence>
<dbReference type="PRINTS" id="PR00625">
    <property type="entry name" value="JDOMAIN"/>
</dbReference>
<keyword evidence="5 9" id="KW-0863">Zinc-finger</keyword>
<feature type="binding site" evidence="9">
    <location>
        <position position="145"/>
    </location>
    <ligand>
        <name>Zn(2+)</name>
        <dbReference type="ChEBI" id="CHEBI:29105"/>
        <label>1</label>
    </ligand>
</feature>
<dbReference type="HAMAP" id="MF_01152">
    <property type="entry name" value="DnaJ"/>
    <property type="match status" value="1"/>
</dbReference>
<dbReference type="PROSITE" id="PS51188">
    <property type="entry name" value="ZF_CR"/>
    <property type="match status" value="1"/>
</dbReference>
<evidence type="ECO:0000256" key="10">
    <source>
        <dbReference type="PROSITE-ProRule" id="PRU00546"/>
    </source>
</evidence>
<reference evidence="13 14" key="1">
    <citation type="submission" date="2020-03" db="EMBL/GenBank/DDBJ databases">
        <title>Genomic Encyclopedia of Type Strains, Phase IV (KMG-IV): sequencing the most valuable type-strain genomes for metagenomic binning, comparative biology and taxonomic classification.</title>
        <authorList>
            <person name="Goeker M."/>
        </authorList>
    </citation>
    <scope>NUCLEOTIDE SEQUENCE [LARGE SCALE GENOMIC DNA]</scope>
    <source>
        <strain evidence="13 14">DSM 22753</strain>
    </source>
</reference>
<dbReference type="SUPFAM" id="SSF57938">
    <property type="entry name" value="DnaJ/Hsp40 cysteine-rich domain"/>
    <property type="match status" value="1"/>
</dbReference>
<dbReference type="SUPFAM" id="SSF49493">
    <property type="entry name" value="HSP40/DnaJ peptide-binding domain"/>
    <property type="match status" value="2"/>
</dbReference>
<feature type="domain" description="CR-type" evidence="12">
    <location>
        <begin position="132"/>
        <end position="210"/>
    </location>
</feature>